<protein>
    <submittedName>
        <fullName evidence="1">Protein 3</fullName>
    </submittedName>
</protein>
<organism evidence="1">
    <name type="scientific">Aponogeton virus 1</name>
    <dbReference type="NCBI Taxonomy" id="2977952"/>
    <lineage>
        <taxon>Viruses</taxon>
        <taxon>Riboviria</taxon>
        <taxon>Orthornavirae</taxon>
        <taxon>Negarnaviricota</taxon>
        <taxon>Haploviricotina</taxon>
        <taxon>Monjiviricetes</taxon>
        <taxon>Mononegavirales</taxon>
        <taxon>Rhabdoviridae</taxon>
        <taxon>Betarhabdovirinae</taxon>
        <taxon>Varicosavirus</taxon>
        <taxon>Varicosavirus aponogeti</taxon>
    </lineage>
</organism>
<sequence length="300" mass="33474">MASRKSFTGISRTLSVRKEKEPIQVEISNSQSGISKTPVIVDNIILELAPTEKIRFERKWAIQLTSEKALYDLNESGWKDVIMKNVLGRGNLHSPEIHVIWIPHIPLDNFQDVTVNISCEFTPTTDPERKLIGATVYPVGMLMHSIFKPGHSIKLGAGERIPWAIGSSISENIFEPGYTIAELYISLIGYKTVVGGVDTNRGTALISLMPYEEKLSGISLSRPREVGKKWIMTNCKLGLSSSADMKKILRLQEIGMDIEALSQTKMLKTILNSIKMNDLLDPKADAYLVAMRKIQTIMMS</sequence>
<accession>A0A9N6YJ80</accession>
<name>A0A9N6YJ80_9RHAB</name>
<reference evidence="1" key="1">
    <citation type="journal article" date="2022" name="bioRxiv">
        <title>Unlocking the hidden genetic diversity of varicosaviruses, the neglected plant rhabdoviruses.</title>
        <authorList>
            <person name="Bejerman N."/>
            <person name="Dietzgen R.G."/>
            <person name="Debat H."/>
        </authorList>
    </citation>
    <scope>NUCLEOTIDE SEQUENCE</scope>
</reference>
<evidence type="ECO:0000313" key="1">
    <source>
        <dbReference type="EMBL" id="DAZ90644.1"/>
    </source>
</evidence>
<proteinExistence type="predicted"/>
<dbReference type="EMBL" id="BK061740">
    <property type="protein sequence ID" value="DAZ90644.1"/>
    <property type="molecule type" value="Viral_cRNA"/>
</dbReference>